<dbReference type="AlphaFoldDB" id="A0A5B8RXK4"/>
<sequence length="157" mass="17206">MKNPLFVLPILALALVWQPAGAQDRIYRCGNEYTNNASEAKERGCKLVEGGNVTVLQSSRPAAPAAAAPPASAPKVSAADQKARDSDRQAILQDELRKAEARLAELTKEYNNGFPQKSALEMRNAQAYQERTAELKANMDRAQADVDGIRRELERAK</sequence>
<feature type="coiled-coil region" evidence="1">
    <location>
        <begin position="89"/>
        <end position="152"/>
    </location>
</feature>
<dbReference type="OrthoDB" id="5298561at2"/>
<evidence type="ECO:0008006" key="6">
    <source>
        <dbReference type="Google" id="ProtNLM"/>
    </source>
</evidence>
<name>A0A5B8RXK4_9BURK</name>
<dbReference type="KEGG" id="cof:FOZ74_12785"/>
<protein>
    <recommendedName>
        <fullName evidence="6">DUF4124 domain-containing protein</fullName>
    </recommendedName>
</protein>
<keyword evidence="1" id="KW-0175">Coiled coil</keyword>
<evidence type="ECO:0000256" key="2">
    <source>
        <dbReference type="SAM" id="MobiDB-lite"/>
    </source>
</evidence>
<keyword evidence="3" id="KW-0732">Signal</keyword>
<proteinExistence type="predicted"/>
<dbReference type="EMBL" id="CP042344">
    <property type="protein sequence ID" value="QEA13833.1"/>
    <property type="molecule type" value="Genomic_DNA"/>
</dbReference>
<reference evidence="4 5" key="1">
    <citation type="submission" date="2019-07" db="EMBL/GenBank/DDBJ databases">
        <title>Complete genome sequence of Comamonas sp. NLF 7-7 isolated from livestock.</title>
        <authorList>
            <person name="Kim D.H."/>
            <person name="Kim J.G."/>
        </authorList>
    </citation>
    <scope>NUCLEOTIDE SEQUENCE [LARGE SCALE GENOMIC DNA]</scope>
    <source>
        <strain evidence="4 5">NLF 7-7</strain>
    </source>
</reference>
<evidence type="ECO:0000313" key="5">
    <source>
        <dbReference type="Proteomes" id="UP000321199"/>
    </source>
</evidence>
<evidence type="ECO:0000256" key="1">
    <source>
        <dbReference type="SAM" id="Coils"/>
    </source>
</evidence>
<organism evidence="4 5">
    <name type="scientific">Comamonas flocculans</name>
    <dbReference type="NCBI Taxonomy" id="2597701"/>
    <lineage>
        <taxon>Bacteria</taxon>
        <taxon>Pseudomonadati</taxon>
        <taxon>Pseudomonadota</taxon>
        <taxon>Betaproteobacteria</taxon>
        <taxon>Burkholderiales</taxon>
        <taxon>Comamonadaceae</taxon>
        <taxon>Comamonas</taxon>
    </lineage>
</organism>
<dbReference type="Proteomes" id="UP000321199">
    <property type="component" value="Chromosome"/>
</dbReference>
<feature type="signal peptide" evidence="3">
    <location>
        <begin position="1"/>
        <end position="22"/>
    </location>
</feature>
<feature type="compositionally biased region" description="Low complexity" evidence="2">
    <location>
        <begin position="59"/>
        <end position="79"/>
    </location>
</feature>
<accession>A0A5B8RXK4</accession>
<gene>
    <name evidence="4" type="ORF">FOZ74_12785</name>
</gene>
<evidence type="ECO:0000256" key="3">
    <source>
        <dbReference type="SAM" id="SignalP"/>
    </source>
</evidence>
<feature type="region of interest" description="Disordered" evidence="2">
    <location>
        <begin position="59"/>
        <end position="87"/>
    </location>
</feature>
<keyword evidence="5" id="KW-1185">Reference proteome</keyword>
<feature type="chain" id="PRO_5022888687" description="DUF4124 domain-containing protein" evidence="3">
    <location>
        <begin position="23"/>
        <end position="157"/>
    </location>
</feature>
<dbReference type="RefSeq" id="WP_146913430.1">
    <property type="nucleotide sequence ID" value="NZ_CP042344.1"/>
</dbReference>
<evidence type="ECO:0000313" key="4">
    <source>
        <dbReference type="EMBL" id="QEA13833.1"/>
    </source>
</evidence>